<dbReference type="Pfam" id="PF07336">
    <property type="entry name" value="ABATE"/>
    <property type="match status" value="1"/>
</dbReference>
<evidence type="ECO:0000259" key="1">
    <source>
        <dbReference type="Pfam" id="PF11706"/>
    </source>
</evidence>
<dbReference type="InterPro" id="IPR023286">
    <property type="entry name" value="ABATE_dom_sf"/>
</dbReference>
<dbReference type="InterPro" id="IPR021005">
    <property type="entry name" value="Znf_CGNR"/>
</dbReference>
<dbReference type="PANTHER" id="PTHR35525">
    <property type="entry name" value="BLL6575 PROTEIN"/>
    <property type="match status" value="1"/>
</dbReference>
<dbReference type="STRING" id="471853.Bcav_0323"/>
<dbReference type="Gene3D" id="1.10.3300.10">
    <property type="entry name" value="Jann2411-like domain"/>
    <property type="match status" value="1"/>
</dbReference>
<dbReference type="HOGENOM" id="CLU_087298_1_0_11"/>
<dbReference type="eggNOG" id="COG5516">
    <property type="taxonomic scope" value="Bacteria"/>
</dbReference>
<dbReference type="SUPFAM" id="SSF160904">
    <property type="entry name" value="Jann2411-like"/>
    <property type="match status" value="1"/>
</dbReference>
<gene>
    <name evidence="2" type="ordered locus">Bcav_0323</name>
</gene>
<dbReference type="PANTHER" id="PTHR35525:SF3">
    <property type="entry name" value="BLL6575 PROTEIN"/>
    <property type="match status" value="1"/>
</dbReference>
<protein>
    <recommendedName>
        <fullName evidence="1">Zinc finger CGNR domain-containing protein</fullName>
    </recommendedName>
</protein>
<dbReference type="OrthoDB" id="3531194at2"/>
<dbReference type="Pfam" id="PF11706">
    <property type="entry name" value="zf-CGNR"/>
    <property type="match status" value="1"/>
</dbReference>
<evidence type="ECO:0000313" key="3">
    <source>
        <dbReference type="Proteomes" id="UP000007962"/>
    </source>
</evidence>
<dbReference type="InterPro" id="IPR010852">
    <property type="entry name" value="ABATE"/>
</dbReference>
<reference evidence="2 3" key="1">
    <citation type="journal article" date="2009" name="Stand. Genomic Sci.">
        <title>Complete genome sequence of Beutenbergia cavernae type strain (HKI 0122).</title>
        <authorList>
            <person name="Land M."/>
            <person name="Pukall R."/>
            <person name="Abt B."/>
            <person name="Goker M."/>
            <person name="Rohde M."/>
            <person name="Glavina Del Rio T."/>
            <person name="Tice H."/>
            <person name="Copeland A."/>
            <person name="Cheng J.F."/>
            <person name="Lucas S."/>
            <person name="Chen F."/>
            <person name="Nolan M."/>
            <person name="Bruce D."/>
            <person name="Goodwin L."/>
            <person name="Pitluck S."/>
            <person name="Ivanova N."/>
            <person name="Mavromatis K."/>
            <person name="Ovchinnikova G."/>
            <person name="Pati A."/>
            <person name="Chen A."/>
            <person name="Palaniappan K."/>
            <person name="Hauser L."/>
            <person name="Chang Y.J."/>
            <person name="Jefferies C.C."/>
            <person name="Saunders E."/>
            <person name="Brettin T."/>
            <person name="Detter J.C."/>
            <person name="Han C."/>
            <person name="Chain P."/>
            <person name="Bristow J."/>
            <person name="Eisen J.A."/>
            <person name="Markowitz V."/>
            <person name="Hugenholtz P."/>
            <person name="Kyrpides N.C."/>
            <person name="Klenk H.P."/>
            <person name="Lapidus A."/>
        </authorList>
    </citation>
    <scope>NUCLEOTIDE SEQUENCE [LARGE SCALE GENOMIC DNA]</scope>
    <source>
        <strain evidence="3">ATCC BAA-8 / DSM 12333 / NBRC 16432</strain>
    </source>
</reference>
<dbReference type="Proteomes" id="UP000007962">
    <property type="component" value="Chromosome"/>
</dbReference>
<keyword evidence="3" id="KW-1185">Reference proteome</keyword>
<sequence>MYFDSHVADLLRASTELVNLMTCRDAGGRPAEVPTGAQLRRDLGVALARGGQPVHVSRDAELILRRFADDARPIFEAVADEDYDEAARRTNALLTWCRPAPRLDNAGDGWHMHFHGPTDELGDGWAAGCAAALTMAIGSRHAGRLGVCEAPRCDRVYVDSSKNGTRRFCGVTCQNRVKNAQHRARNE</sequence>
<accession>C5BWC9</accession>
<name>C5BWC9_BEUC1</name>
<dbReference type="AlphaFoldDB" id="C5BWC9"/>
<dbReference type="KEGG" id="bcv:Bcav_0323"/>
<evidence type="ECO:0000313" key="2">
    <source>
        <dbReference type="EMBL" id="ACQ78587.1"/>
    </source>
</evidence>
<dbReference type="EMBL" id="CP001618">
    <property type="protein sequence ID" value="ACQ78587.1"/>
    <property type="molecule type" value="Genomic_DNA"/>
</dbReference>
<feature type="domain" description="Zinc finger CGNR" evidence="1">
    <location>
        <begin position="144"/>
        <end position="185"/>
    </location>
</feature>
<proteinExistence type="predicted"/>
<organism evidence="2 3">
    <name type="scientific">Beutenbergia cavernae (strain ATCC BAA-8 / DSM 12333 / CCUG 43141 / JCM 11478 / NBRC 16432 / NCIMB 13614 / HKI 0122)</name>
    <dbReference type="NCBI Taxonomy" id="471853"/>
    <lineage>
        <taxon>Bacteria</taxon>
        <taxon>Bacillati</taxon>
        <taxon>Actinomycetota</taxon>
        <taxon>Actinomycetes</taxon>
        <taxon>Micrococcales</taxon>
        <taxon>Beutenbergiaceae</taxon>
        <taxon>Beutenbergia</taxon>
    </lineage>
</organism>